<proteinExistence type="predicted"/>
<dbReference type="InterPro" id="IPR012337">
    <property type="entry name" value="RNaseH-like_sf"/>
</dbReference>
<dbReference type="Pfam" id="PF00665">
    <property type="entry name" value="rve"/>
    <property type="match status" value="1"/>
</dbReference>
<dbReference type="EMBL" id="JBEUKS010000003">
    <property type="protein sequence ID" value="MFC1438461.1"/>
    <property type="molecule type" value="Genomic_DNA"/>
</dbReference>
<dbReference type="InterPro" id="IPR048020">
    <property type="entry name" value="Transpos_IS3"/>
</dbReference>
<dbReference type="Pfam" id="PF13276">
    <property type="entry name" value="HTH_21"/>
    <property type="match status" value="1"/>
</dbReference>
<dbReference type="NCBIfam" id="NF033516">
    <property type="entry name" value="transpos_IS3"/>
    <property type="match status" value="1"/>
</dbReference>
<dbReference type="PANTHER" id="PTHR46889:SF4">
    <property type="entry name" value="TRANSPOSASE INSO FOR INSERTION SEQUENCE ELEMENT IS911B-RELATED"/>
    <property type="match status" value="1"/>
</dbReference>
<reference evidence="4 5" key="1">
    <citation type="submission" date="2024-06" db="EMBL/GenBank/DDBJ databases">
        <authorList>
            <person name="Lee S.D."/>
        </authorList>
    </citation>
    <scope>NUCLEOTIDE SEQUENCE [LARGE SCALE GENOMIC DNA]</scope>
    <source>
        <strain evidence="4 5">N1-10</strain>
    </source>
</reference>
<dbReference type="InterPro" id="IPR050900">
    <property type="entry name" value="Transposase_IS3/IS150/IS904"/>
</dbReference>
<evidence type="ECO:0000256" key="2">
    <source>
        <dbReference type="SAM" id="MobiDB-lite"/>
    </source>
</evidence>
<dbReference type="InterPro" id="IPR036397">
    <property type="entry name" value="RNaseH_sf"/>
</dbReference>
<dbReference type="PANTHER" id="PTHR46889">
    <property type="entry name" value="TRANSPOSASE INSF FOR INSERTION SEQUENCE IS3B-RELATED"/>
    <property type="match status" value="1"/>
</dbReference>
<feature type="domain" description="Integrase catalytic" evidence="3">
    <location>
        <begin position="121"/>
        <end position="199"/>
    </location>
</feature>
<dbReference type="Gene3D" id="3.30.420.10">
    <property type="entry name" value="Ribonuclease H-like superfamily/Ribonuclease H"/>
    <property type="match status" value="1"/>
</dbReference>
<evidence type="ECO:0000313" key="4">
    <source>
        <dbReference type="EMBL" id="MFC1438461.1"/>
    </source>
</evidence>
<gene>
    <name evidence="4" type="ORF">ABUW04_09360</name>
</gene>
<keyword evidence="5" id="KW-1185">Reference proteome</keyword>
<accession>A0ABV6XJL6</accession>
<feature type="region of interest" description="Disordered" evidence="2">
    <location>
        <begin position="93"/>
        <end position="117"/>
    </location>
</feature>
<name>A0ABV6XJL6_9ACTN</name>
<evidence type="ECO:0000313" key="5">
    <source>
        <dbReference type="Proteomes" id="UP001592581"/>
    </source>
</evidence>
<sequence>MNVHPFIEAEKQQGHNVKRACELLEVSRTAFYARRSGTIGPRRARDLELTQEISAVHAQSHGTYGAPRVHTVLQRQGQRCGRRRVARLMRQAGLQGAHRRRRPVTTVPDTGASRRPDLINRQFTPDATALNQRWCGDITYIPTDEGWLYLTTVIDIASRRIVGWATADHLRTELVAEALQAAHLQRRPPHGVIFHADRGCQGGFNRSSQHLVFGGVDGSASRVDAGVDGQVSDEVAGGACASAGGGTPVLAGDRQGVAR</sequence>
<dbReference type="SUPFAM" id="SSF53098">
    <property type="entry name" value="Ribonuclease H-like"/>
    <property type="match status" value="1"/>
</dbReference>
<comment type="function">
    <text evidence="1">Involved in the transposition of the insertion sequence.</text>
</comment>
<organism evidence="4 5">
    <name type="scientific">Streptacidiphilus jeojiensis</name>
    <dbReference type="NCBI Taxonomy" id="3229225"/>
    <lineage>
        <taxon>Bacteria</taxon>
        <taxon>Bacillati</taxon>
        <taxon>Actinomycetota</taxon>
        <taxon>Actinomycetes</taxon>
        <taxon>Kitasatosporales</taxon>
        <taxon>Streptomycetaceae</taxon>
        <taxon>Streptacidiphilus</taxon>
    </lineage>
</organism>
<protein>
    <submittedName>
        <fullName evidence="4">IS3 family transposase</fullName>
    </submittedName>
</protein>
<evidence type="ECO:0000256" key="1">
    <source>
        <dbReference type="ARBA" id="ARBA00002286"/>
    </source>
</evidence>
<dbReference type="RefSeq" id="WP_380563992.1">
    <property type="nucleotide sequence ID" value="NZ_JBEUKS010000003.1"/>
</dbReference>
<dbReference type="Proteomes" id="UP001592581">
    <property type="component" value="Unassembled WGS sequence"/>
</dbReference>
<dbReference type="PROSITE" id="PS50994">
    <property type="entry name" value="INTEGRASE"/>
    <property type="match status" value="1"/>
</dbReference>
<dbReference type="InterPro" id="IPR001584">
    <property type="entry name" value="Integrase_cat-core"/>
</dbReference>
<dbReference type="InterPro" id="IPR025948">
    <property type="entry name" value="HTH-like_dom"/>
</dbReference>
<comment type="caution">
    <text evidence="4">The sequence shown here is derived from an EMBL/GenBank/DDBJ whole genome shotgun (WGS) entry which is preliminary data.</text>
</comment>
<evidence type="ECO:0000259" key="3">
    <source>
        <dbReference type="PROSITE" id="PS50994"/>
    </source>
</evidence>